<gene>
    <name evidence="1" type="ORF">SAMN04488090_0689</name>
</gene>
<organism evidence="1 2">
    <name type="scientific">Siphonobacter aquaeclarae</name>
    <dbReference type="NCBI Taxonomy" id="563176"/>
    <lineage>
        <taxon>Bacteria</taxon>
        <taxon>Pseudomonadati</taxon>
        <taxon>Bacteroidota</taxon>
        <taxon>Cytophagia</taxon>
        <taxon>Cytophagales</taxon>
        <taxon>Cytophagaceae</taxon>
        <taxon>Siphonobacter</taxon>
    </lineage>
</organism>
<keyword evidence="1" id="KW-0378">Hydrolase</keyword>
<dbReference type="PANTHER" id="PTHR43301">
    <property type="entry name" value="ARABINAN ENDO-1,5-ALPHA-L-ARABINOSIDASE"/>
    <property type="match status" value="1"/>
</dbReference>
<name>A0A1G9J071_9BACT</name>
<reference evidence="1 2" key="1">
    <citation type="submission" date="2016-10" db="EMBL/GenBank/DDBJ databases">
        <authorList>
            <person name="de Groot N.N."/>
        </authorList>
    </citation>
    <scope>NUCLEOTIDE SEQUENCE [LARGE SCALE GENOMIC DNA]</scope>
    <source>
        <strain evidence="1 2">DSM 21668</strain>
    </source>
</reference>
<dbReference type="SUPFAM" id="SSF75005">
    <property type="entry name" value="Arabinanase/levansucrase/invertase"/>
    <property type="match status" value="1"/>
</dbReference>
<protein>
    <submittedName>
        <fullName evidence="1">Glycosyl hydrolases family 43</fullName>
    </submittedName>
</protein>
<dbReference type="STRING" id="563176.SAMN04488090_0689"/>
<dbReference type="OrthoDB" id="9758923at2"/>
<proteinExistence type="predicted"/>
<evidence type="ECO:0000313" key="1">
    <source>
        <dbReference type="EMBL" id="SDL30686.1"/>
    </source>
</evidence>
<dbReference type="InterPro" id="IPR050727">
    <property type="entry name" value="GH43_arabinanases"/>
</dbReference>
<keyword evidence="2" id="KW-1185">Reference proteome</keyword>
<dbReference type="AlphaFoldDB" id="A0A1G9J071"/>
<dbReference type="EMBL" id="FNGS01000001">
    <property type="protein sequence ID" value="SDL30686.1"/>
    <property type="molecule type" value="Genomic_DNA"/>
</dbReference>
<sequence length="299" mass="34301">MRKYAWILSLTLAACNPKAWVFTSFREPANGGLRLLTSRDARHWTDSQRIVLVPEKGKVLRDPSIAQGKDGMFHVVWTSAWKGERQFGYARSADLIHWSEPTYIPVMEQEPSTVNVWAPELFYDEDNNRFLIIWASTVPHRFEKGVEAEDNNHRLYYMETTDFQTFSPTGLFLDPGFSAIDAVIVRRKKDDYVLVFKDNTRPERNLRVAFSGQAAGPYTRVSAPFTGKLTEGPTVVRTGKEYLIYFDDYGNKRFGCMKTLDFQTFVDISGEVSLPEGHKHGTILRLPEKVRKKGYEANQ</sequence>
<dbReference type="Proteomes" id="UP000198901">
    <property type="component" value="Unassembled WGS sequence"/>
</dbReference>
<dbReference type="GO" id="GO:0016787">
    <property type="term" value="F:hydrolase activity"/>
    <property type="evidence" value="ECO:0007669"/>
    <property type="project" value="UniProtKB-KW"/>
</dbReference>
<dbReference type="CDD" id="cd08983">
    <property type="entry name" value="GH43_Bt3655-like"/>
    <property type="match status" value="1"/>
</dbReference>
<dbReference type="PANTHER" id="PTHR43301:SF3">
    <property type="entry name" value="ARABINAN ENDO-1,5-ALPHA-L-ARABINOSIDASE A-RELATED"/>
    <property type="match status" value="1"/>
</dbReference>
<evidence type="ECO:0000313" key="2">
    <source>
        <dbReference type="Proteomes" id="UP000198901"/>
    </source>
</evidence>
<accession>A0A1G9J071</accession>
<dbReference type="RefSeq" id="WP_093197699.1">
    <property type="nucleotide sequence ID" value="NZ_FNGS01000001.1"/>
</dbReference>
<dbReference type="InterPro" id="IPR023296">
    <property type="entry name" value="Glyco_hydro_beta-prop_sf"/>
</dbReference>
<dbReference type="Gene3D" id="2.115.10.20">
    <property type="entry name" value="Glycosyl hydrolase domain, family 43"/>
    <property type="match status" value="1"/>
</dbReference>
<dbReference type="PROSITE" id="PS51257">
    <property type="entry name" value="PROKAR_LIPOPROTEIN"/>
    <property type="match status" value="1"/>
</dbReference>